<comment type="subcellular location">
    <subcellularLocation>
        <location evidence="1">Nucleus</location>
    </subcellularLocation>
</comment>
<keyword evidence="8" id="KW-0238">DNA-binding</keyword>
<dbReference type="GO" id="GO:0045893">
    <property type="term" value="P:positive regulation of DNA-templated transcription"/>
    <property type="evidence" value="ECO:0007669"/>
    <property type="project" value="UniProtKB-ARBA"/>
</dbReference>
<dbReference type="GO" id="GO:0000978">
    <property type="term" value="F:RNA polymerase II cis-regulatory region sequence-specific DNA binding"/>
    <property type="evidence" value="ECO:0007669"/>
    <property type="project" value="TreeGrafter"/>
</dbReference>
<evidence type="ECO:0000256" key="3">
    <source>
        <dbReference type="ARBA" id="ARBA00022723"/>
    </source>
</evidence>
<dbReference type="FunFam" id="3.30.160.60:FF:002212">
    <property type="entry name" value="Zinc finger protein 672"/>
    <property type="match status" value="1"/>
</dbReference>
<keyword evidence="3" id="KW-0479">Metal-binding</keyword>
<dbReference type="FunFam" id="3.30.160.60:FF:001732">
    <property type="entry name" value="Zgc:162936"/>
    <property type="match status" value="1"/>
</dbReference>
<evidence type="ECO:0000313" key="14">
    <source>
        <dbReference type="Proteomes" id="UP001487740"/>
    </source>
</evidence>
<name>A0AAW0TKY1_SCYPA</name>
<accession>A0AAW0TKY1</accession>
<evidence type="ECO:0000256" key="5">
    <source>
        <dbReference type="ARBA" id="ARBA00022771"/>
    </source>
</evidence>
<dbReference type="Pfam" id="PF00096">
    <property type="entry name" value="zf-C2H2"/>
    <property type="match status" value="1"/>
</dbReference>
<evidence type="ECO:0000256" key="6">
    <source>
        <dbReference type="ARBA" id="ARBA00022833"/>
    </source>
</evidence>
<keyword evidence="4" id="KW-0677">Repeat</keyword>
<protein>
    <recommendedName>
        <fullName evidence="12">C2H2-type domain-containing protein</fullName>
    </recommendedName>
</protein>
<reference evidence="13 14" key="1">
    <citation type="submission" date="2023-03" db="EMBL/GenBank/DDBJ databases">
        <title>High-quality genome of Scylla paramamosain provides insights in environmental adaptation.</title>
        <authorList>
            <person name="Zhang L."/>
        </authorList>
    </citation>
    <scope>NUCLEOTIDE SEQUENCE [LARGE SCALE GENOMIC DNA]</scope>
    <source>
        <strain evidence="13">LZ_2023a</strain>
        <tissue evidence="13">Muscle</tissue>
    </source>
</reference>
<keyword evidence="6" id="KW-0862">Zinc</keyword>
<dbReference type="PROSITE" id="PS00028">
    <property type="entry name" value="ZINC_FINGER_C2H2_1"/>
    <property type="match status" value="1"/>
</dbReference>
<keyword evidence="10" id="KW-0539">Nucleus</keyword>
<evidence type="ECO:0000259" key="12">
    <source>
        <dbReference type="PROSITE" id="PS50157"/>
    </source>
</evidence>
<dbReference type="EMBL" id="JARAKH010000030">
    <property type="protein sequence ID" value="KAK8387092.1"/>
    <property type="molecule type" value="Genomic_DNA"/>
</dbReference>
<keyword evidence="14" id="KW-1185">Reference proteome</keyword>
<feature type="domain" description="C2H2-type" evidence="12">
    <location>
        <begin position="42"/>
        <end position="69"/>
    </location>
</feature>
<sequence length="104" mass="11144">MSAAGDSANNSGSKVYPCETPVHLASPQAAAPVKLSPTSSLHQCPICGKRFNFPSLLARHMRIHTGERPFPCPYCSHRANQKSNLQMHIRTNHGVVTNSGPAAP</sequence>
<keyword evidence="9" id="KW-0804">Transcription</keyword>
<dbReference type="InterPro" id="IPR013087">
    <property type="entry name" value="Znf_C2H2_type"/>
</dbReference>
<evidence type="ECO:0000256" key="1">
    <source>
        <dbReference type="ARBA" id="ARBA00004123"/>
    </source>
</evidence>
<dbReference type="InterPro" id="IPR051967">
    <property type="entry name" value="Krueppel_C2H2-ZF"/>
</dbReference>
<feature type="domain" description="C2H2-type" evidence="12">
    <location>
        <begin position="70"/>
        <end position="93"/>
    </location>
</feature>
<dbReference type="AlphaFoldDB" id="A0AAW0TKY1"/>
<evidence type="ECO:0000256" key="4">
    <source>
        <dbReference type="ARBA" id="ARBA00022737"/>
    </source>
</evidence>
<organism evidence="13 14">
    <name type="scientific">Scylla paramamosain</name>
    <name type="common">Mud crab</name>
    <dbReference type="NCBI Taxonomy" id="85552"/>
    <lineage>
        <taxon>Eukaryota</taxon>
        <taxon>Metazoa</taxon>
        <taxon>Ecdysozoa</taxon>
        <taxon>Arthropoda</taxon>
        <taxon>Crustacea</taxon>
        <taxon>Multicrustacea</taxon>
        <taxon>Malacostraca</taxon>
        <taxon>Eumalacostraca</taxon>
        <taxon>Eucarida</taxon>
        <taxon>Decapoda</taxon>
        <taxon>Pleocyemata</taxon>
        <taxon>Brachyura</taxon>
        <taxon>Eubrachyura</taxon>
        <taxon>Portunoidea</taxon>
        <taxon>Portunidae</taxon>
        <taxon>Portuninae</taxon>
        <taxon>Scylla</taxon>
    </lineage>
</organism>
<proteinExistence type="inferred from homology"/>
<dbReference type="InterPro" id="IPR036236">
    <property type="entry name" value="Znf_C2H2_sf"/>
</dbReference>
<gene>
    <name evidence="13" type="ORF">O3P69_018034</name>
</gene>
<dbReference type="Gene3D" id="3.30.160.60">
    <property type="entry name" value="Classic Zinc Finger"/>
    <property type="match status" value="2"/>
</dbReference>
<dbReference type="PANTHER" id="PTHR45925">
    <property type="entry name" value="ZINC FINGER PROTEIN"/>
    <property type="match status" value="1"/>
</dbReference>
<evidence type="ECO:0000256" key="9">
    <source>
        <dbReference type="ARBA" id="ARBA00023163"/>
    </source>
</evidence>
<dbReference type="Pfam" id="PF13909">
    <property type="entry name" value="zf-H2C2_5"/>
    <property type="match status" value="1"/>
</dbReference>
<comment type="caution">
    <text evidence="13">The sequence shown here is derived from an EMBL/GenBank/DDBJ whole genome shotgun (WGS) entry which is preliminary data.</text>
</comment>
<keyword evidence="7" id="KW-0805">Transcription regulation</keyword>
<dbReference type="GO" id="GO:0000981">
    <property type="term" value="F:DNA-binding transcription factor activity, RNA polymerase II-specific"/>
    <property type="evidence" value="ECO:0007669"/>
    <property type="project" value="TreeGrafter"/>
</dbReference>
<dbReference type="PROSITE" id="PS50157">
    <property type="entry name" value="ZINC_FINGER_C2H2_2"/>
    <property type="match status" value="2"/>
</dbReference>
<dbReference type="GO" id="GO:0008270">
    <property type="term" value="F:zinc ion binding"/>
    <property type="evidence" value="ECO:0007669"/>
    <property type="project" value="UniProtKB-KW"/>
</dbReference>
<dbReference type="Proteomes" id="UP001487740">
    <property type="component" value="Unassembled WGS sequence"/>
</dbReference>
<evidence type="ECO:0000256" key="2">
    <source>
        <dbReference type="ARBA" id="ARBA00006991"/>
    </source>
</evidence>
<comment type="similarity">
    <text evidence="2">Belongs to the krueppel C2H2-type zinc-finger protein family.</text>
</comment>
<dbReference type="SUPFAM" id="SSF57667">
    <property type="entry name" value="beta-beta-alpha zinc fingers"/>
    <property type="match status" value="1"/>
</dbReference>
<evidence type="ECO:0000313" key="13">
    <source>
        <dbReference type="EMBL" id="KAK8387092.1"/>
    </source>
</evidence>
<evidence type="ECO:0000256" key="10">
    <source>
        <dbReference type="ARBA" id="ARBA00023242"/>
    </source>
</evidence>
<dbReference type="GO" id="GO:0005634">
    <property type="term" value="C:nucleus"/>
    <property type="evidence" value="ECO:0007669"/>
    <property type="project" value="UniProtKB-SubCell"/>
</dbReference>
<evidence type="ECO:0000256" key="8">
    <source>
        <dbReference type="ARBA" id="ARBA00023125"/>
    </source>
</evidence>
<dbReference type="GO" id="GO:0005694">
    <property type="term" value="C:chromosome"/>
    <property type="evidence" value="ECO:0007669"/>
    <property type="project" value="UniProtKB-ARBA"/>
</dbReference>
<evidence type="ECO:0000256" key="7">
    <source>
        <dbReference type="ARBA" id="ARBA00023015"/>
    </source>
</evidence>
<evidence type="ECO:0000256" key="11">
    <source>
        <dbReference type="PROSITE-ProRule" id="PRU00042"/>
    </source>
</evidence>
<dbReference type="SMART" id="SM00355">
    <property type="entry name" value="ZnF_C2H2"/>
    <property type="match status" value="2"/>
</dbReference>
<keyword evidence="5 11" id="KW-0863">Zinc-finger</keyword>